<dbReference type="PANTHER" id="PTHR43048">
    <property type="entry name" value="METHYLMALONYL-COA EPIMERASE"/>
    <property type="match status" value="1"/>
</dbReference>
<dbReference type="InterPro" id="IPR004360">
    <property type="entry name" value="Glyas_Fos-R_dOase_dom"/>
</dbReference>
<dbReference type="RefSeq" id="WP_386376047.1">
    <property type="nucleotide sequence ID" value="NZ_JBHUMP010000034.1"/>
</dbReference>
<dbReference type="InterPro" id="IPR037523">
    <property type="entry name" value="VOC_core"/>
</dbReference>
<protein>
    <submittedName>
        <fullName evidence="3">VOC family protein</fullName>
    </submittedName>
</protein>
<gene>
    <name evidence="3" type="ORF">ACFSUD_18820</name>
</gene>
<accession>A0ABW5U7S4</accession>
<dbReference type="Pfam" id="PF00903">
    <property type="entry name" value="Glyoxalase"/>
    <property type="match status" value="1"/>
</dbReference>
<keyword evidence="4" id="KW-1185">Reference proteome</keyword>
<comment type="caution">
    <text evidence="3">The sequence shown here is derived from an EMBL/GenBank/DDBJ whole genome shotgun (WGS) entry which is preliminary data.</text>
</comment>
<reference evidence="4" key="1">
    <citation type="journal article" date="2019" name="Int. J. Syst. Evol. Microbiol.">
        <title>The Global Catalogue of Microorganisms (GCM) 10K type strain sequencing project: providing services to taxonomists for standard genome sequencing and annotation.</title>
        <authorList>
            <consortium name="The Broad Institute Genomics Platform"/>
            <consortium name="The Broad Institute Genome Sequencing Center for Infectious Disease"/>
            <person name="Wu L."/>
            <person name="Ma J."/>
        </authorList>
    </citation>
    <scope>NUCLEOTIDE SEQUENCE [LARGE SCALE GENOMIC DNA]</scope>
    <source>
        <strain evidence="4">TISTR 2562</strain>
    </source>
</reference>
<evidence type="ECO:0000256" key="1">
    <source>
        <dbReference type="ARBA" id="ARBA00022723"/>
    </source>
</evidence>
<evidence type="ECO:0000313" key="3">
    <source>
        <dbReference type="EMBL" id="MFD2741620.1"/>
    </source>
</evidence>
<sequence>MSLKDQIQTVHHTALSVRDFELMRDFLTGFIGFELEGEMDNRGEEALGTVVGLPGCKIRWAMLRFGAHRIELFKYYTPEGATGVERQCDRGFTHLAFQVSNVDVVHEAAVSAGHLPISAPQVMRGGATKAFYLHGPENVVFEFIEFPQKGAEA</sequence>
<dbReference type="SUPFAM" id="SSF54593">
    <property type="entry name" value="Glyoxalase/Bleomycin resistance protein/Dihydroxybiphenyl dioxygenase"/>
    <property type="match status" value="1"/>
</dbReference>
<dbReference type="EMBL" id="JBHUMP010000034">
    <property type="protein sequence ID" value="MFD2741620.1"/>
    <property type="molecule type" value="Genomic_DNA"/>
</dbReference>
<dbReference type="PROSITE" id="PS51819">
    <property type="entry name" value="VOC"/>
    <property type="match status" value="1"/>
</dbReference>
<proteinExistence type="predicted"/>
<dbReference type="InterPro" id="IPR051785">
    <property type="entry name" value="MMCE/EMCE_epimerase"/>
</dbReference>
<dbReference type="Gene3D" id="3.10.180.10">
    <property type="entry name" value="2,3-Dihydroxybiphenyl 1,2-Dioxygenase, domain 1"/>
    <property type="match status" value="1"/>
</dbReference>
<dbReference type="PANTHER" id="PTHR43048:SF3">
    <property type="entry name" value="METHYLMALONYL-COA EPIMERASE, MITOCHONDRIAL"/>
    <property type="match status" value="1"/>
</dbReference>
<feature type="domain" description="VOC" evidence="2">
    <location>
        <begin position="9"/>
        <end position="146"/>
    </location>
</feature>
<evidence type="ECO:0000259" key="2">
    <source>
        <dbReference type="PROSITE" id="PS51819"/>
    </source>
</evidence>
<keyword evidence="1" id="KW-0479">Metal-binding</keyword>
<name>A0ABW5U7S4_9RHOB</name>
<evidence type="ECO:0000313" key="4">
    <source>
        <dbReference type="Proteomes" id="UP001597474"/>
    </source>
</evidence>
<dbReference type="Proteomes" id="UP001597474">
    <property type="component" value="Unassembled WGS sequence"/>
</dbReference>
<organism evidence="3 4">
    <name type="scientific">Sulfitobacter aestuarii</name>
    <dbReference type="NCBI Taxonomy" id="2161676"/>
    <lineage>
        <taxon>Bacteria</taxon>
        <taxon>Pseudomonadati</taxon>
        <taxon>Pseudomonadota</taxon>
        <taxon>Alphaproteobacteria</taxon>
        <taxon>Rhodobacterales</taxon>
        <taxon>Roseobacteraceae</taxon>
        <taxon>Sulfitobacter</taxon>
    </lineage>
</organism>
<dbReference type="InterPro" id="IPR029068">
    <property type="entry name" value="Glyas_Bleomycin-R_OHBP_Dase"/>
</dbReference>